<sequence length="173" mass="19947">MALMAKGKINLLQELPSIVNKHKKRGKTIGLITGCFDILHIGHIELFQSAKRQVDILIVGVENDETIRRSKGANRPVNNQDARLRFLEAVQHIDYVFPIIDTFDYSNDKEATKIHNNILKTILPHFLITTKKADRYWKNKEKRANKFGVQLLDIDYEKSHSTTKIVEQLLSEI</sequence>
<name>A0A3D0ZNZ5_UNCKA</name>
<dbReference type="InterPro" id="IPR004821">
    <property type="entry name" value="Cyt_trans-like"/>
</dbReference>
<accession>A0A3D0ZNZ5</accession>
<dbReference type="PANTHER" id="PTHR43793:SF1">
    <property type="entry name" value="FAD SYNTHASE"/>
    <property type="match status" value="1"/>
</dbReference>
<dbReference type="EMBL" id="DOZN01000008">
    <property type="protein sequence ID" value="HCC42000.1"/>
    <property type="molecule type" value="Genomic_DNA"/>
</dbReference>
<proteinExistence type="predicted"/>
<dbReference type="GO" id="GO:0016779">
    <property type="term" value="F:nucleotidyltransferase activity"/>
    <property type="evidence" value="ECO:0007669"/>
    <property type="project" value="UniProtKB-KW"/>
</dbReference>
<keyword evidence="1" id="KW-0808">Transferase</keyword>
<dbReference type="InterPro" id="IPR050385">
    <property type="entry name" value="Archaeal_FAD_synthase"/>
</dbReference>
<comment type="caution">
    <text evidence="4">The sequence shown here is derived from an EMBL/GenBank/DDBJ whole genome shotgun (WGS) entry which is preliminary data.</text>
</comment>
<dbReference type="NCBIfam" id="TIGR00125">
    <property type="entry name" value="cyt_tran_rel"/>
    <property type="match status" value="1"/>
</dbReference>
<dbReference type="PANTHER" id="PTHR43793">
    <property type="entry name" value="FAD SYNTHASE"/>
    <property type="match status" value="1"/>
</dbReference>
<protein>
    <recommendedName>
        <fullName evidence="3">Cytidyltransferase-like domain-containing protein</fullName>
    </recommendedName>
</protein>
<evidence type="ECO:0000313" key="4">
    <source>
        <dbReference type="EMBL" id="HCC42000.1"/>
    </source>
</evidence>
<keyword evidence="2" id="KW-0548">Nucleotidyltransferase</keyword>
<reference evidence="4 5" key="1">
    <citation type="journal article" date="2018" name="Nat. Biotechnol.">
        <title>A standardized bacterial taxonomy based on genome phylogeny substantially revises the tree of life.</title>
        <authorList>
            <person name="Parks D.H."/>
            <person name="Chuvochina M."/>
            <person name="Waite D.W."/>
            <person name="Rinke C."/>
            <person name="Skarshewski A."/>
            <person name="Chaumeil P.A."/>
            <person name="Hugenholtz P."/>
        </authorList>
    </citation>
    <scope>NUCLEOTIDE SEQUENCE [LARGE SCALE GENOMIC DNA]</scope>
    <source>
        <strain evidence="4">UBA11701</strain>
    </source>
</reference>
<evidence type="ECO:0000313" key="5">
    <source>
        <dbReference type="Proteomes" id="UP000263336"/>
    </source>
</evidence>
<dbReference type="Pfam" id="PF01467">
    <property type="entry name" value="CTP_transf_like"/>
    <property type="match status" value="1"/>
</dbReference>
<feature type="domain" description="Cytidyltransferase-like" evidence="3">
    <location>
        <begin position="32"/>
        <end position="167"/>
    </location>
</feature>
<gene>
    <name evidence="4" type="ORF">DEP93_00840</name>
</gene>
<organism evidence="4 5">
    <name type="scientific">candidate division WWE3 bacterium</name>
    <dbReference type="NCBI Taxonomy" id="2053526"/>
    <lineage>
        <taxon>Bacteria</taxon>
        <taxon>Katanobacteria</taxon>
    </lineage>
</organism>
<evidence type="ECO:0000256" key="2">
    <source>
        <dbReference type="ARBA" id="ARBA00022695"/>
    </source>
</evidence>
<dbReference type="Proteomes" id="UP000263336">
    <property type="component" value="Unassembled WGS sequence"/>
</dbReference>
<evidence type="ECO:0000256" key="1">
    <source>
        <dbReference type="ARBA" id="ARBA00022679"/>
    </source>
</evidence>
<dbReference type="InterPro" id="IPR014729">
    <property type="entry name" value="Rossmann-like_a/b/a_fold"/>
</dbReference>
<dbReference type="Gene3D" id="3.40.50.620">
    <property type="entry name" value="HUPs"/>
    <property type="match status" value="1"/>
</dbReference>
<evidence type="ECO:0000259" key="3">
    <source>
        <dbReference type="Pfam" id="PF01467"/>
    </source>
</evidence>
<dbReference type="AlphaFoldDB" id="A0A3D0ZNZ5"/>
<dbReference type="SUPFAM" id="SSF52374">
    <property type="entry name" value="Nucleotidylyl transferase"/>
    <property type="match status" value="1"/>
</dbReference>